<evidence type="ECO:0000313" key="1">
    <source>
        <dbReference type="EMBL" id="KAJ9049113.1"/>
    </source>
</evidence>
<gene>
    <name evidence="1" type="ORF">DSO57_1027980</name>
</gene>
<keyword evidence="2" id="KW-1185">Reference proteome</keyword>
<proteinExistence type="predicted"/>
<dbReference type="EMBL" id="QTSX02007274">
    <property type="protein sequence ID" value="KAJ9049113.1"/>
    <property type="molecule type" value="Genomic_DNA"/>
</dbReference>
<name>A0ACC2RG93_9FUNG</name>
<organism evidence="1 2">
    <name type="scientific">Entomophthora muscae</name>
    <dbReference type="NCBI Taxonomy" id="34485"/>
    <lineage>
        <taxon>Eukaryota</taxon>
        <taxon>Fungi</taxon>
        <taxon>Fungi incertae sedis</taxon>
        <taxon>Zoopagomycota</taxon>
        <taxon>Entomophthoromycotina</taxon>
        <taxon>Entomophthoromycetes</taxon>
        <taxon>Entomophthorales</taxon>
        <taxon>Entomophthoraceae</taxon>
        <taxon>Entomophthora</taxon>
    </lineage>
</organism>
<comment type="caution">
    <text evidence="1">The sequence shown here is derived from an EMBL/GenBank/DDBJ whole genome shotgun (WGS) entry which is preliminary data.</text>
</comment>
<dbReference type="Proteomes" id="UP001165960">
    <property type="component" value="Unassembled WGS sequence"/>
</dbReference>
<reference evidence="1" key="1">
    <citation type="submission" date="2022-04" db="EMBL/GenBank/DDBJ databases">
        <title>Genome of the entomopathogenic fungus Entomophthora muscae.</title>
        <authorList>
            <person name="Elya C."/>
            <person name="Lovett B.R."/>
            <person name="Lee E."/>
            <person name="Macias A.M."/>
            <person name="Hajek A.E."/>
            <person name="De Bivort B.L."/>
            <person name="Kasson M.T."/>
            <person name="De Fine Licht H.H."/>
            <person name="Stajich J.E."/>
        </authorList>
    </citation>
    <scope>NUCLEOTIDE SEQUENCE</scope>
    <source>
        <strain evidence="1">Berkeley</strain>
    </source>
</reference>
<accession>A0ACC2RG93</accession>
<sequence>MIFASLATILGICACLSILSILFEATQYGFKARGCQNGFHVKGQASTKGCFIPKEIKLLKGQRWIQSNRNFTIFHQQPPSADTISGECRPTKPDGFFLDGFEAYYIATKTKYLALKQCPEKHYCIVKGLFFAGGIWRLTYELYATTNKHHQAKFKKSINDLKQSNLYHLVLQGPTSGTITFTPIHYRQKFNYKQYHFDVGLSRRKDHAITRSCTIVLKDRLIDGIFGFSPNS</sequence>
<evidence type="ECO:0000313" key="2">
    <source>
        <dbReference type="Proteomes" id="UP001165960"/>
    </source>
</evidence>
<protein>
    <submittedName>
        <fullName evidence="1">Uncharacterized protein</fullName>
    </submittedName>
</protein>